<dbReference type="Proteomes" id="UP001385951">
    <property type="component" value="Unassembled WGS sequence"/>
</dbReference>
<accession>A0AAW0GZL6</accession>
<evidence type="ECO:0000313" key="3">
    <source>
        <dbReference type="Proteomes" id="UP001385951"/>
    </source>
</evidence>
<keyword evidence="3" id="KW-1185">Reference proteome</keyword>
<feature type="region of interest" description="Disordered" evidence="1">
    <location>
        <begin position="252"/>
        <end position="569"/>
    </location>
</feature>
<protein>
    <submittedName>
        <fullName evidence="2">Uncharacterized protein</fullName>
    </submittedName>
</protein>
<reference evidence="2 3" key="1">
    <citation type="submission" date="2022-09" db="EMBL/GenBank/DDBJ databases">
        <authorList>
            <person name="Palmer J.M."/>
        </authorList>
    </citation>
    <scope>NUCLEOTIDE SEQUENCE [LARGE SCALE GENOMIC DNA]</scope>
    <source>
        <strain evidence="2 3">DSM 7382</strain>
    </source>
</reference>
<feature type="compositionally biased region" description="Polar residues" evidence="1">
    <location>
        <begin position="199"/>
        <end position="217"/>
    </location>
</feature>
<feature type="compositionally biased region" description="Polar residues" evidence="1">
    <location>
        <begin position="392"/>
        <end position="402"/>
    </location>
</feature>
<feature type="compositionally biased region" description="Polar residues" evidence="1">
    <location>
        <begin position="281"/>
        <end position="300"/>
    </location>
</feature>
<feature type="compositionally biased region" description="Acidic residues" evidence="1">
    <location>
        <begin position="266"/>
        <end position="278"/>
    </location>
</feature>
<feature type="compositionally biased region" description="Low complexity" evidence="1">
    <location>
        <begin position="440"/>
        <end position="456"/>
    </location>
</feature>
<feature type="compositionally biased region" description="Basic and acidic residues" evidence="1">
    <location>
        <begin position="497"/>
        <end position="511"/>
    </location>
</feature>
<evidence type="ECO:0000313" key="2">
    <source>
        <dbReference type="EMBL" id="KAK7695469.1"/>
    </source>
</evidence>
<comment type="caution">
    <text evidence="2">The sequence shown here is derived from an EMBL/GenBank/DDBJ whole genome shotgun (WGS) entry which is preliminary data.</text>
</comment>
<proteinExistence type="predicted"/>
<feature type="compositionally biased region" description="Low complexity" evidence="1">
    <location>
        <begin position="112"/>
        <end position="128"/>
    </location>
</feature>
<dbReference type="EMBL" id="JASBNA010000001">
    <property type="protein sequence ID" value="KAK7695469.1"/>
    <property type="molecule type" value="Genomic_DNA"/>
</dbReference>
<organism evidence="2 3">
    <name type="scientific">Cerrena zonata</name>
    <dbReference type="NCBI Taxonomy" id="2478898"/>
    <lineage>
        <taxon>Eukaryota</taxon>
        <taxon>Fungi</taxon>
        <taxon>Dikarya</taxon>
        <taxon>Basidiomycota</taxon>
        <taxon>Agaricomycotina</taxon>
        <taxon>Agaricomycetes</taxon>
        <taxon>Polyporales</taxon>
        <taxon>Cerrenaceae</taxon>
        <taxon>Cerrena</taxon>
    </lineage>
</organism>
<feature type="region of interest" description="Disordered" evidence="1">
    <location>
        <begin position="1"/>
        <end position="235"/>
    </location>
</feature>
<feature type="compositionally biased region" description="Polar residues" evidence="1">
    <location>
        <begin position="11"/>
        <end position="23"/>
    </location>
</feature>
<evidence type="ECO:0000256" key="1">
    <source>
        <dbReference type="SAM" id="MobiDB-lite"/>
    </source>
</evidence>
<feature type="compositionally biased region" description="Polar residues" evidence="1">
    <location>
        <begin position="324"/>
        <end position="342"/>
    </location>
</feature>
<name>A0AAW0GZL6_9APHY</name>
<dbReference type="AlphaFoldDB" id="A0AAW0GZL6"/>
<feature type="compositionally biased region" description="Pro residues" evidence="1">
    <location>
        <begin position="1"/>
        <end position="10"/>
    </location>
</feature>
<feature type="compositionally biased region" description="Polar residues" evidence="1">
    <location>
        <begin position="364"/>
        <end position="378"/>
    </location>
</feature>
<gene>
    <name evidence="2" type="ORF">QCA50_000105</name>
</gene>
<feature type="compositionally biased region" description="Gly residues" evidence="1">
    <location>
        <begin position="47"/>
        <end position="58"/>
    </location>
</feature>
<sequence length="569" mass="58974">MSSSPLPPPTSNGATASTWSNKSAVDRGFWRGGDPALRGTGKARQGSGRGGGRGGRGGRSSNPKGGPTTRNEDPAPKPSTDQPQSQSRPKPPPVMTNGSKLVPPPSTQPTASPVQSIASIKSSSNKSKAPARKPSEPKAPRGGSNGDAGSKPASKPQQPPSASPATNGRGNPRRKRSQSQNKTPLAPTISVTRAGPVSRKSSVSTEPVQNRPRSNITAAKDVPPHLATPGTPSFDIKHDIDALVERVRAVAMENRPHTPGSHIDWAGDDDDSLPDLDDWGVTSNTNTDPDPGKLTTNNSDDPARIISPILENTLKPLPTIVDVETSQAKSTSNGDVNGTQVNKEQDKVASPAVLNGHADVGSDSAVTSPTQASESPSKTPLHPSLPPKPTTPLESSRPSTSFAAEPMSKEEAPRTGSILGTLADSIHAPSKNTSPERGLAASIHAPSSTSSAPSHINTHKVPNVGRGPFQPAHGRSHTVGRPYKQNNVMGSPNLPDRGVDSDRPRRGDATHHARTHSSPPTGPGGARAPHATRPVLTRDALSVITRSLGGGASRREHAPVAMTTAPAQD</sequence>